<dbReference type="Proteomes" id="UP000026962">
    <property type="component" value="Chromosome 4"/>
</dbReference>
<dbReference type="AlphaFoldDB" id="A0A0E0KPC9"/>
<evidence type="ECO:0000313" key="2">
    <source>
        <dbReference type="Proteomes" id="UP000026962"/>
    </source>
</evidence>
<name>A0A0E0KPC9_ORYPU</name>
<protein>
    <submittedName>
        <fullName evidence="1">Uncharacterized protein</fullName>
    </submittedName>
</protein>
<sequence>MSLYACSPSALITRINRACSLHSPPGLHSVNQRSHRLAVHARAHARFPSSRVASFLAARPPHLASPPHVFLVAQLAARPPRLASLLAARLPSFLALTFVSRSTLAMEPGAMKLAPYMEEALDS</sequence>
<reference evidence="1" key="2">
    <citation type="submission" date="2018-05" db="EMBL/GenBank/DDBJ databases">
        <title>OpunRS2 (Oryza punctata Reference Sequence Version 2).</title>
        <authorList>
            <person name="Zhang J."/>
            <person name="Kudrna D."/>
            <person name="Lee S."/>
            <person name="Talag J."/>
            <person name="Welchert J."/>
            <person name="Wing R.A."/>
        </authorList>
    </citation>
    <scope>NUCLEOTIDE SEQUENCE [LARGE SCALE GENOMIC DNA]</scope>
</reference>
<dbReference type="Gramene" id="OPUNC04G07230.1">
    <property type="protein sequence ID" value="OPUNC04G07230.1"/>
    <property type="gene ID" value="OPUNC04G07230"/>
</dbReference>
<accession>A0A0E0KPC9</accession>
<reference evidence="1" key="1">
    <citation type="submission" date="2015-04" db="UniProtKB">
        <authorList>
            <consortium name="EnsemblPlants"/>
        </authorList>
    </citation>
    <scope>IDENTIFICATION</scope>
</reference>
<dbReference type="EnsemblPlants" id="OPUNC04G07230.1">
    <property type="protein sequence ID" value="OPUNC04G07230.1"/>
    <property type="gene ID" value="OPUNC04G07230"/>
</dbReference>
<keyword evidence="2" id="KW-1185">Reference proteome</keyword>
<proteinExistence type="predicted"/>
<organism evidence="1">
    <name type="scientific">Oryza punctata</name>
    <name type="common">Red rice</name>
    <dbReference type="NCBI Taxonomy" id="4537"/>
    <lineage>
        <taxon>Eukaryota</taxon>
        <taxon>Viridiplantae</taxon>
        <taxon>Streptophyta</taxon>
        <taxon>Embryophyta</taxon>
        <taxon>Tracheophyta</taxon>
        <taxon>Spermatophyta</taxon>
        <taxon>Magnoliopsida</taxon>
        <taxon>Liliopsida</taxon>
        <taxon>Poales</taxon>
        <taxon>Poaceae</taxon>
        <taxon>BOP clade</taxon>
        <taxon>Oryzoideae</taxon>
        <taxon>Oryzeae</taxon>
        <taxon>Oryzinae</taxon>
        <taxon>Oryza</taxon>
    </lineage>
</organism>
<dbReference type="HOGENOM" id="CLU_2018974_0_0_1"/>
<evidence type="ECO:0000313" key="1">
    <source>
        <dbReference type="EnsemblPlants" id="OPUNC04G07230.1"/>
    </source>
</evidence>